<evidence type="ECO:0000313" key="4">
    <source>
        <dbReference type="Proteomes" id="UP000032503"/>
    </source>
</evidence>
<dbReference type="Proteomes" id="UP000032503">
    <property type="component" value="Unassembled WGS sequence"/>
</dbReference>
<dbReference type="AlphaFoldDB" id="A0A1T4X7V4"/>
<keyword evidence="4" id="KW-1185">Reference proteome</keyword>
<reference evidence="2" key="2">
    <citation type="submission" date="2015-02" db="EMBL/GenBank/DDBJ databases">
        <authorList>
            <person name="Vasilyev I.Y."/>
            <person name="Siniagina M.N."/>
            <person name="Malanin S.Y."/>
            <person name="Boulygina E.A."/>
            <person name="Grygoryeva T.V."/>
            <person name="Yarullina D.R."/>
            <person name="Ilinskaya O.N."/>
        </authorList>
    </citation>
    <scope>NUCLEOTIDE SEQUENCE</scope>
    <source>
        <strain evidence="2">VKM Ac-1804</strain>
    </source>
</reference>
<reference evidence="5" key="4">
    <citation type="submission" date="2017-02" db="EMBL/GenBank/DDBJ databases">
        <authorList>
            <person name="Varghese N."/>
            <person name="Submissions S."/>
        </authorList>
    </citation>
    <scope>NUCLEOTIDE SEQUENCE [LARGE SCALE GENOMIC DNA]</scope>
    <source>
        <strain evidence="5">VKM Ac-2052</strain>
    </source>
</reference>
<dbReference type="EMBL" id="JYFC01000001">
    <property type="protein sequence ID" value="KJC65416.1"/>
    <property type="molecule type" value="Genomic_DNA"/>
</dbReference>
<evidence type="ECO:0000313" key="3">
    <source>
        <dbReference type="EMBL" id="SKA85529.1"/>
    </source>
</evidence>
<dbReference type="Pfam" id="PF24481">
    <property type="entry name" value="CT398_CC"/>
    <property type="match status" value="1"/>
</dbReference>
<sequence>MKAPITEQRALLDLQAADTRLDQLAHTAKTLPQSLALAELAKDVARSRALSASIRGELEDTKVEIGRVESDVEVVAARIARDRERLAVSSSPKDIQGLEHELASLLKRQSDLEDIELTVMERQEEIDARFQAAAARLDELLVTEKELTADRDDKLEQINAEIALVTERRARIASSISAELVALYDKQRSRYGIGAALLTRGVSGGSHVKLHESDLAVIRAAAPDDVVLDPDSNCILVRTEESGL</sequence>
<reference evidence="2 4" key="1">
    <citation type="journal article" date="2001" name="Int. J. Syst. Evol. Microbiol.">
        <title>Agreia bicolorata gen. nov., sp. nov., to accommodate actinobacteria isolated from narrow reed grass infected by the nematode Heteroanguina graminophila.</title>
        <authorList>
            <person name="Evtushenko L.I."/>
            <person name="Dorofeeva L.V."/>
            <person name="Dobrovolskaya T.G."/>
            <person name="Streshinskaya G.M."/>
            <person name="Subbotin S.A."/>
            <person name="Tiedje J.M."/>
        </authorList>
    </citation>
    <scope>NUCLEOTIDE SEQUENCE [LARGE SCALE GENOMIC DNA]</scope>
    <source>
        <strain evidence="2 4">VKM Ac-1804</strain>
    </source>
</reference>
<organism evidence="3 5">
    <name type="scientific">Agreia bicolorata</name>
    <dbReference type="NCBI Taxonomy" id="110935"/>
    <lineage>
        <taxon>Bacteria</taxon>
        <taxon>Bacillati</taxon>
        <taxon>Actinomycetota</taxon>
        <taxon>Actinomycetes</taxon>
        <taxon>Micrococcales</taxon>
        <taxon>Microbacteriaceae</taxon>
        <taxon>Agreia</taxon>
    </lineage>
</organism>
<protein>
    <recommendedName>
        <fullName evidence="1">CT398-like coiled coil hairpin domain-containing protein</fullName>
    </recommendedName>
</protein>
<dbReference type="Proteomes" id="UP000189735">
    <property type="component" value="Unassembled WGS sequence"/>
</dbReference>
<feature type="domain" description="CT398-like coiled coil hairpin" evidence="1">
    <location>
        <begin position="14"/>
        <end position="192"/>
    </location>
</feature>
<dbReference type="Gene3D" id="1.10.287.1490">
    <property type="match status" value="1"/>
</dbReference>
<name>A0A1T4X7V4_9MICO</name>
<proteinExistence type="predicted"/>
<gene>
    <name evidence="3" type="ORF">SAMN06295879_0770</name>
    <name evidence="2" type="ORF">TZ00_00580</name>
</gene>
<dbReference type="InterPro" id="IPR056003">
    <property type="entry name" value="CT398_CC_hairpin"/>
</dbReference>
<dbReference type="RefSeq" id="WP_044438481.1">
    <property type="nucleotide sequence ID" value="NZ_FUYG01000002.1"/>
</dbReference>
<evidence type="ECO:0000313" key="2">
    <source>
        <dbReference type="EMBL" id="KJC65416.1"/>
    </source>
</evidence>
<evidence type="ECO:0000313" key="5">
    <source>
        <dbReference type="Proteomes" id="UP000189735"/>
    </source>
</evidence>
<accession>A0A1T4X7V4</accession>
<dbReference type="EMBL" id="FUYG01000002">
    <property type="protein sequence ID" value="SKA85529.1"/>
    <property type="molecule type" value="Genomic_DNA"/>
</dbReference>
<reference evidence="3" key="3">
    <citation type="submission" date="2017-02" db="EMBL/GenBank/DDBJ databases">
        <authorList>
            <person name="Peterson S.W."/>
        </authorList>
    </citation>
    <scope>NUCLEOTIDE SEQUENCE [LARGE SCALE GENOMIC DNA]</scope>
    <source>
        <strain evidence="3">VKM Ac-2052</strain>
    </source>
</reference>
<evidence type="ECO:0000259" key="1">
    <source>
        <dbReference type="Pfam" id="PF24481"/>
    </source>
</evidence>